<evidence type="ECO:0000256" key="7">
    <source>
        <dbReference type="ARBA" id="ARBA00023310"/>
    </source>
</evidence>
<dbReference type="HAMAP" id="MF_00530">
    <property type="entry name" value="ATP_synth_epsil_bac"/>
    <property type="match status" value="1"/>
</dbReference>
<dbReference type="GO" id="GO:0005524">
    <property type="term" value="F:ATP binding"/>
    <property type="evidence" value="ECO:0007669"/>
    <property type="project" value="UniProtKB-UniRule"/>
</dbReference>
<evidence type="ECO:0000256" key="9">
    <source>
        <dbReference type="RuleBase" id="RU003656"/>
    </source>
</evidence>
<sequence length="139" mass="14796">MADSMRVDIVSPEKVLFSGEANMVITRTNGGGEIAFQAGHAPFLGALVENHTRIFLTDGKIQDVAVHRGFVEVSGNTVSILSDVAELADEIDVARAKQALERHEMTLKTETVEANIADAVAGKARARARLTTTGTSFTA</sequence>
<dbReference type="NCBIfam" id="TIGR01216">
    <property type="entry name" value="ATP_synt_epsi"/>
    <property type="match status" value="1"/>
</dbReference>
<dbReference type="Gene3D" id="2.60.15.10">
    <property type="entry name" value="F0F1 ATP synthase delta/epsilon subunit, N-terminal"/>
    <property type="match status" value="1"/>
</dbReference>
<name>A0A6C7E400_ILUCY</name>
<proteinExistence type="inferred from homology"/>
<dbReference type="GO" id="GO:0012505">
    <property type="term" value="C:endomembrane system"/>
    <property type="evidence" value="ECO:0007669"/>
    <property type="project" value="UniProtKB-SubCell"/>
</dbReference>
<keyword evidence="5 8" id="KW-0472">Membrane</keyword>
<keyword evidence="6 8" id="KW-0139">CF(1)</keyword>
<comment type="function">
    <text evidence="8">Produces ATP from ADP in the presence of a proton gradient across the membrane.</text>
</comment>
<comment type="similarity">
    <text evidence="2 8 9">Belongs to the ATPase epsilon chain family.</text>
</comment>
<feature type="domain" description="ATP synthase F1 complex delta/epsilon subunit N-terminal" evidence="10">
    <location>
        <begin position="5"/>
        <end position="85"/>
    </location>
</feature>
<dbReference type="PANTHER" id="PTHR13822:SF10">
    <property type="entry name" value="ATP SYNTHASE EPSILON CHAIN, CHLOROPLASTIC"/>
    <property type="match status" value="1"/>
</dbReference>
<dbReference type="RefSeq" id="WP_015440628.1">
    <property type="nucleotide sequence ID" value="NC_020520.1"/>
</dbReference>
<keyword evidence="8" id="KW-1003">Cell membrane</keyword>
<evidence type="ECO:0000313" key="12">
    <source>
        <dbReference type="Proteomes" id="UP000011863"/>
    </source>
</evidence>
<dbReference type="InterPro" id="IPR020546">
    <property type="entry name" value="ATP_synth_F1_dsu/esu_N"/>
</dbReference>
<accession>A0A6C7E400</accession>
<comment type="subcellular location">
    <subcellularLocation>
        <location evidence="8">Cell membrane</location>
        <topology evidence="8">Peripheral membrane protein</topology>
    </subcellularLocation>
    <subcellularLocation>
        <location evidence="1">Endomembrane system</location>
        <topology evidence="1">Peripheral membrane protein</topology>
    </subcellularLocation>
</comment>
<dbReference type="Proteomes" id="UP000011863">
    <property type="component" value="Chromosome"/>
</dbReference>
<dbReference type="EMBL" id="AP012057">
    <property type="protein sequence ID" value="BAN01381.1"/>
    <property type="molecule type" value="Genomic_DNA"/>
</dbReference>
<evidence type="ECO:0000256" key="3">
    <source>
        <dbReference type="ARBA" id="ARBA00022448"/>
    </source>
</evidence>
<comment type="subunit">
    <text evidence="8 9">F-type ATPases have 2 components, CF(1) - the catalytic core - and CF(0) - the membrane proton channel. CF(1) has five subunits: alpha(3), beta(3), gamma(1), delta(1), epsilon(1). CF(0) has three main subunits: a, b and c.</text>
</comment>
<evidence type="ECO:0000256" key="5">
    <source>
        <dbReference type="ARBA" id="ARBA00023136"/>
    </source>
</evidence>
<dbReference type="AlphaFoldDB" id="A0A6C7E400"/>
<dbReference type="KEGG" id="aym:YM304_10670"/>
<evidence type="ECO:0000259" key="10">
    <source>
        <dbReference type="Pfam" id="PF02823"/>
    </source>
</evidence>
<dbReference type="InterPro" id="IPR036771">
    <property type="entry name" value="ATPsynth_dsu/esu_N"/>
</dbReference>
<organism evidence="11 12">
    <name type="scientific">Ilumatobacter coccineus (strain NBRC 103263 / KCTC 29153 / YM16-304)</name>
    <dbReference type="NCBI Taxonomy" id="1313172"/>
    <lineage>
        <taxon>Bacteria</taxon>
        <taxon>Bacillati</taxon>
        <taxon>Actinomycetota</taxon>
        <taxon>Acidimicrobiia</taxon>
        <taxon>Acidimicrobiales</taxon>
        <taxon>Ilumatobacteraceae</taxon>
        <taxon>Ilumatobacter</taxon>
    </lineage>
</organism>
<keyword evidence="7 8" id="KW-0066">ATP synthesis</keyword>
<keyword evidence="3 8" id="KW-0813">Transport</keyword>
<keyword evidence="4 8" id="KW-0406">Ion transport</keyword>
<gene>
    <name evidence="8 11" type="primary">atpC</name>
    <name evidence="11" type="ORF">YM304_10670</name>
</gene>
<evidence type="ECO:0000256" key="6">
    <source>
        <dbReference type="ARBA" id="ARBA00023196"/>
    </source>
</evidence>
<keyword evidence="11" id="KW-0378">Hydrolase</keyword>
<evidence type="ECO:0000256" key="8">
    <source>
        <dbReference type="HAMAP-Rule" id="MF_00530"/>
    </source>
</evidence>
<dbReference type="GO" id="GO:0045259">
    <property type="term" value="C:proton-transporting ATP synthase complex"/>
    <property type="evidence" value="ECO:0007669"/>
    <property type="project" value="UniProtKB-KW"/>
</dbReference>
<reference evidence="11 12" key="1">
    <citation type="journal article" date="2013" name="Int. J. Syst. Evol. Microbiol.">
        <title>Ilumatobacter nonamiense sp. nov. and Ilumatobacter coccineum sp. nov., isolated from seashore sand.</title>
        <authorList>
            <person name="Matsumoto A."/>
            <person name="Kasai H."/>
            <person name="Matsuo Y."/>
            <person name="Shizuri Y."/>
            <person name="Ichikawa N."/>
            <person name="Fujita N."/>
            <person name="Omura S."/>
            <person name="Takahashi Y."/>
        </authorList>
    </citation>
    <scope>NUCLEOTIDE SEQUENCE [LARGE SCALE GENOMIC DNA]</scope>
    <source>
        <strain evidence="12">NBRC 103263 / KCTC 29153 / YM16-304</strain>
    </source>
</reference>
<dbReference type="OrthoDB" id="9791445at2"/>
<evidence type="ECO:0000256" key="2">
    <source>
        <dbReference type="ARBA" id="ARBA00005712"/>
    </source>
</evidence>
<keyword evidence="12" id="KW-1185">Reference proteome</keyword>
<keyword evidence="8" id="KW-0375">Hydrogen ion transport</keyword>
<dbReference type="InterPro" id="IPR001469">
    <property type="entry name" value="ATP_synth_F1_dsu/esu"/>
</dbReference>
<protein>
    <recommendedName>
        <fullName evidence="8">ATP synthase epsilon chain</fullName>
    </recommendedName>
    <alternativeName>
        <fullName evidence="8">ATP synthase F1 sector epsilon subunit</fullName>
    </alternativeName>
    <alternativeName>
        <fullName evidence="8">F-ATPase epsilon subunit</fullName>
    </alternativeName>
</protein>
<dbReference type="GO" id="GO:0046933">
    <property type="term" value="F:proton-transporting ATP synthase activity, rotational mechanism"/>
    <property type="evidence" value="ECO:0007669"/>
    <property type="project" value="UniProtKB-UniRule"/>
</dbReference>
<dbReference type="GO" id="GO:0005886">
    <property type="term" value="C:plasma membrane"/>
    <property type="evidence" value="ECO:0007669"/>
    <property type="project" value="UniProtKB-SubCell"/>
</dbReference>
<dbReference type="GO" id="GO:0016787">
    <property type="term" value="F:hydrolase activity"/>
    <property type="evidence" value="ECO:0007669"/>
    <property type="project" value="UniProtKB-KW"/>
</dbReference>
<dbReference type="SUPFAM" id="SSF51344">
    <property type="entry name" value="Epsilon subunit of F1F0-ATP synthase N-terminal domain"/>
    <property type="match status" value="1"/>
</dbReference>
<evidence type="ECO:0000256" key="4">
    <source>
        <dbReference type="ARBA" id="ARBA00023065"/>
    </source>
</evidence>
<dbReference type="CDD" id="cd12152">
    <property type="entry name" value="F1-ATPase_delta"/>
    <property type="match status" value="1"/>
</dbReference>
<dbReference type="PANTHER" id="PTHR13822">
    <property type="entry name" value="ATP SYNTHASE DELTA/EPSILON CHAIN"/>
    <property type="match status" value="1"/>
</dbReference>
<dbReference type="Pfam" id="PF02823">
    <property type="entry name" value="ATP-synt_DE_N"/>
    <property type="match status" value="1"/>
</dbReference>
<evidence type="ECO:0000256" key="1">
    <source>
        <dbReference type="ARBA" id="ARBA00004184"/>
    </source>
</evidence>
<evidence type="ECO:0000313" key="11">
    <source>
        <dbReference type="EMBL" id="BAN01381.1"/>
    </source>
</evidence>